<sequence>MEFEAARQQEIANLNELHKNVQIDSVKLPENAKKDNTVPEKEDTPVSEKDEKAEGNPAEQEKCEDKQDKYEVTPKSEKYSNNNGSSGSRGGNKFRKGRNRNDNEDIRRPSGNATLFDYIRPQMVNPPPESKVGQHDNIQVNRGKNGGSYNNREGYNNAHQSCSSTIESDELAQVKVSDVPQDPPHGNNYRNGGTRGRGGGNRRGRAFYSNYGNPYQQHPQYQQQFPPIFAAPPPHPTMLPPPCGYVPPMPQHIRIPNVAIEVGKHVLAPFTDNNYYPGVVLTIDEVNGMSLIQYNHCPLPHFIHTEYLQLCNNQAQTEAQA</sequence>
<dbReference type="Proteomes" id="UP000887579">
    <property type="component" value="Unplaced"/>
</dbReference>
<proteinExistence type="predicted"/>
<organism evidence="1 2">
    <name type="scientific">Panagrolaimus sp. ES5</name>
    <dbReference type="NCBI Taxonomy" id="591445"/>
    <lineage>
        <taxon>Eukaryota</taxon>
        <taxon>Metazoa</taxon>
        <taxon>Ecdysozoa</taxon>
        <taxon>Nematoda</taxon>
        <taxon>Chromadorea</taxon>
        <taxon>Rhabditida</taxon>
        <taxon>Tylenchina</taxon>
        <taxon>Panagrolaimomorpha</taxon>
        <taxon>Panagrolaimoidea</taxon>
        <taxon>Panagrolaimidae</taxon>
        <taxon>Panagrolaimus</taxon>
    </lineage>
</organism>
<name>A0AC34GWP9_9BILA</name>
<evidence type="ECO:0000313" key="1">
    <source>
        <dbReference type="Proteomes" id="UP000887579"/>
    </source>
</evidence>
<protein>
    <submittedName>
        <fullName evidence="2">H/ACA ribonucleoprotein complex non-core subunit NAF1</fullName>
    </submittedName>
</protein>
<accession>A0AC34GWP9</accession>
<dbReference type="WBParaSite" id="ES5_v2.g9516.t1">
    <property type="protein sequence ID" value="ES5_v2.g9516.t1"/>
    <property type="gene ID" value="ES5_v2.g9516"/>
</dbReference>
<reference evidence="2" key="1">
    <citation type="submission" date="2022-11" db="UniProtKB">
        <authorList>
            <consortium name="WormBaseParasite"/>
        </authorList>
    </citation>
    <scope>IDENTIFICATION</scope>
</reference>
<evidence type="ECO:0000313" key="2">
    <source>
        <dbReference type="WBParaSite" id="ES5_v2.g9516.t1"/>
    </source>
</evidence>